<organism evidence="1 2">
    <name type="scientific">Hungatella effluvii</name>
    <dbReference type="NCBI Taxonomy" id="1096246"/>
    <lineage>
        <taxon>Bacteria</taxon>
        <taxon>Bacillati</taxon>
        <taxon>Bacillota</taxon>
        <taxon>Clostridia</taxon>
        <taxon>Lachnospirales</taxon>
        <taxon>Lachnospiraceae</taxon>
        <taxon>Hungatella</taxon>
    </lineage>
</organism>
<accession>A0A2V3XY04</accession>
<evidence type="ECO:0008006" key="3">
    <source>
        <dbReference type="Google" id="ProtNLM"/>
    </source>
</evidence>
<name>A0A2V3XY04_9FIRM</name>
<comment type="caution">
    <text evidence="1">The sequence shown here is derived from an EMBL/GenBank/DDBJ whole genome shotgun (WGS) entry which is preliminary data.</text>
</comment>
<reference evidence="1 2" key="1">
    <citation type="submission" date="2018-05" db="EMBL/GenBank/DDBJ databases">
        <title>Genomic Encyclopedia of Type Strains, Phase IV (KMG-IV): sequencing the most valuable type-strain genomes for metagenomic binning, comparative biology and taxonomic classification.</title>
        <authorList>
            <person name="Goeker M."/>
        </authorList>
    </citation>
    <scope>NUCLEOTIDE SEQUENCE [LARGE SCALE GENOMIC DNA]</scope>
    <source>
        <strain evidence="1 2">DSM 24995</strain>
    </source>
</reference>
<dbReference type="RefSeq" id="WP_110325089.1">
    <property type="nucleotide sequence ID" value="NZ_QJKD01000015.1"/>
</dbReference>
<gene>
    <name evidence="1" type="ORF">DFR60_115118</name>
</gene>
<evidence type="ECO:0000313" key="1">
    <source>
        <dbReference type="EMBL" id="PXX48944.1"/>
    </source>
</evidence>
<dbReference type="EMBL" id="QJKD01000015">
    <property type="protein sequence ID" value="PXX48944.1"/>
    <property type="molecule type" value="Genomic_DNA"/>
</dbReference>
<dbReference type="Proteomes" id="UP000248057">
    <property type="component" value="Unassembled WGS sequence"/>
</dbReference>
<dbReference type="SUPFAM" id="SSF51735">
    <property type="entry name" value="NAD(P)-binding Rossmann-fold domains"/>
    <property type="match status" value="1"/>
</dbReference>
<keyword evidence="2" id="KW-1185">Reference proteome</keyword>
<sequence length="307" mass="35748">MKTALVGYTGFVGSNLSASYEFTNLYNSKNIQEAWSTAPDLLVYAGVSAEKYLANQNQAADLQIINNAFDNIYKIRSKKLVLISTIDVYKNPVAVDEDTRILTDELQPYGADRYYLETKVRELYPDVLILRLPGLFGNNLKKNFIYDYIHIIPAMLKVEKFDELLKKEPTLINYYLKQKNNFYKCKILEEHTRAKLKEIFLSLGFSALNFTDSRGVFQFYNLKHLWSHIEFALNHDIKILNLATEPIEVAELYQYLTNTIFINHVAKVPPYYNFKTKYDSVMGGENGYLYKKETILKEIRDFIQEQL</sequence>
<dbReference type="Gene3D" id="3.40.50.720">
    <property type="entry name" value="NAD(P)-binding Rossmann-like Domain"/>
    <property type="match status" value="1"/>
</dbReference>
<dbReference type="AlphaFoldDB" id="A0A2V3XY04"/>
<dbReference type="InterPro" id="IPR036291">
    <property type="entry name" value="NAD(P)-bd_dom_sf"/>
</dbReference>
<proteinExistence type="predicted"/>
<protein>
    <recommendedName>
        <fullName evidence="3">NAD(P)-dependent oxidoreductase</fullName>
    </recommendedName>
</protein>
<evidence type="ECO:0000313" key="2">
    <source>
        <dbReference type="Proteomes" id="UP000248057"/>
    </source>
</evidence>
<dbReference type="GeneID" id="86063951"/>